<accession>A0A3N0DT31</accession>
<dbReference type="PANTHER" id="PTHR45947">
    <property type="entry name" value="SULFOQUINOVOSYL TRANSFERASE SQD2"/>
    <property type="match status" value="1"/>
</dbReference>
<gene>
    <name evidence="1" type="ORF">EFL95_05585</name>
</gene>
<dbReference type="SUPFAM" id="SSF53756">
    <property type="entry name" value="UDP-Glycosyltransferase/glycogen phosphorylase"/>
    <property type="match status" value="1"/>
</dbReference>
<evidence type="ECO:0000313" key="2">
    <source>
        <dbReference type="Proteomes" id="UP000277094"/>
    </source>
</evidence>
<sequence length="336" mass="34871">MRILLVADTFAPAIDPVADAARHVTDALVSGGHEVLVVTTTPGQGTYRGATVLRTKTLLPVAEVRAATEQFAPDAAWFLAPRAMGAAAMRALEPSCVPMIVVDPTPLHPRAGTVLATSRSTARVLAAAGIKAGVWLPGVRTDEHHPGLRSTELHDRWAKVGKPEGPLTVVGYVGPVGLPTSKRVRRLSRIAALDGVRLVVLGCGAGTATLKDAGAKIIGDSNGLELARAIASLDVLVQPRKQDSSLGPVRKALASGVPVVAFDSGATADVVRDRETGLLVRSGTGGLVTAVGRLASDEVLRARLAANARESVSDRTWFDAVAELLAHSSPRHATAV</sequence>
<reference evidence="1 2" key="1">
    <citation type="submission" date="2018-11" db="EMBL/GenBank/DDBJ databases">
        <authorList>
            <person name="Li F."/>
        </authorList>
    </citation>
    <scope>NUCLEOTIDE SEQUENCE [LARGE SCALE GENOMIC DNA]</scope>
    <source>
        <strain evidence="1 2">KIS18-7</strain>
    </source>
</reference>
<dbReference type="EMBL" id="RJSG01000002">
    <property type="protein sequence ID" value="RNL78563.1"/>
    <property type="molecule type" value="Genomic_DNA"/>
</dbReference>
<proteinExistence type="predicted"/>
<comment type="caution">
    <text evidence="1">The sequence shown here is derived from an EMBL/GenBank/DDBJ whole genome shotgun (WGS) entry which is preliminary data.</text>
</comment>
<keyword evidence="2" id="KW-1185">Reference proteome</keyword>
<dbReference type="AlphaFoldDB" id="A0A3N0DT31"/>
<dbReference type="Proteomes" id="UP000277094">
    <property type="component" value="Unassembled WGS sequence"/>
</dbReference>
<keyword evidence="1" id="KW-0808">Transferase</keyword>
<dbReference type="InterPro" id="IPR050194">
    <property type="entry name" value="Glycosyltransferase_grp1"/>
</dbReference>
<dbReference type="RefSeq" id="WP_123233063.1">
    <property type="nucleotide sequence ID" value="NZ_RJSG01000002.1"/>
</dbReference>
<dbReference type="Gene3D" id="3.40.50.2000">
    <property type="entry name" value="Glycogen Phosphorylase B"/>
    <property type="match status" value="2"/>
</dbReference>
<dbReference type="OrthoDB" id="9802525at2"/>
<dbReference type="PANTHER" id="PTHR45947:SF3">
    <property type="entry name" value="SULFOQUINOVOSYL TRANSFERASE SQD2"/>
    <property type="match status" value="1"/>
</dbReference>
<dbReference type="Pfam" id="PF13692">
    <property type="entry name" value="Glyco_trans_1_4"/>
    <property type="match status" value="1"/>
</dbReference>
<organism evidence="1 2">
    <name type="scientific">Nocardioides marmorisolisilvae</name>
    <dbReference type="NCBI Taxonomy" id="1542737"/>
    <lineage>
        <taxon>Bacteria</taxon>
        <taxon>Bacillati</taxon>
        <taxon>Actinomycetota</taxon>
        <taxon>Actinomycetes</taxon>
        <taxon>Propionibacteriales</taxon>
        <taxon>Nocardioidaceae</taxon>
        <taxon>Nocardioides</taxon>
    </lineage>
</organism>
<dbReference type="GO" id="GO:0016758">
    <property type="term" value="F:hexosyltransferase activity"/>
    <property type="evidence" value="ECO:0007669"/>
    <property type="project" value="TreeGrafter"/>
</dbReference>
<name>A0A3N0DT31_9ACTN</name>
<evidence type="ECO:0000313" key="1">
    <source>
        <dbReference type="EMBL" id="RNL78563.1"/>
    </source>
</evidence>
<protein>
    <submittedName>
        <fullName evidence="1">Glycosyltransferase</fullName>
    </submittedName>
</protein>